<dbReference type="Pfam" id="PF20174">
    <property type="entry name" value="DUF6540"/>
    <property type="match status" value="1"/>
</dbReference>
<dbReference type="EMBL" id="MU853643">
    <property type="protein sequence ID" value="KAK4139981.1"/>
    <property type="molecule type" value="Genomic_DNA"/>
</dbReference>
<dbReference type="Proteomes" id="UP001302676">
    <property type="component" value="Unassembled WGS sequence"/>
</dbReference>
<keyword evidence="3" id="KW-1185">Reference proteome</keyword>
<feature type="region of interest" description="Disordered" evidence="1">
    <location>
        <begin position="1"/>
        <end position="50"/>
    </location>
</feature>
<dbReference type="AlphaFoldDB" id="A0AAN6UY33"/>
<evidence type="ECO:0000313" key="3">
    <source>
        <dbReference type="Proteomes" id="UP001302676"/>
    </source>
</evidence>
<reference evidence="2" key="1">
    <citation type="journal article" date="2023" name="Mol. Phylogenet. Evol.">
        <title>Genome-scale phylogeny and comparative genomics of the fungal order Sordariales.</title>
        <authorList>
            <person name="Hensen N."/>
            <person name="Bonometti L."/>
            <person name="Westerberg I."/>
            <person name="Brannstrom I.O."/>
            <person name="Guillou S."/>
            <person name="Cros-Aarteil S."/>
            <person name="Calhoun S."/>
            <person name="Haridas S."/>
            <person name="Kuo A."/>
            <person name="Mondo S."/>
            <person name="Pangilinan J."/>
            <person name="Riley R."/>
            <person name="LaButti K."/>
            <person name="Andreopoulos B."/>
            <person name="Lipzen A."/>
            <person name="Chen C."/>
            <person name="Yan M."/>
            <person name="Daum C."/>
            <person name="Ng V."/>
            <person name="Clum A."/>
            <person name="Steindorff A."/>
            <person name="Ohm R.A."/>
            <person name="Martin F."/>
            <person name="Silar P."/>
            <person name="Natvig D.O."/>
            <person name="Lalanne C."/>
            <person name="Gautier V."/>
            <person name="Ament-Velasquez S.L."/>
            <person name="Kruys A."/>
            <person name="Hutchinson M.I."/>
            <person name="Powell A.J."/>
            <person name="Barry K."/>
            <person name="Miller A.N."/>
            <person name="Grigoriev I.V."/>
            <person name="Debuchy R."/>
            <person name="Gladieux P."/>
            <person name="Hiltunen Thoren M."/>
            <person name="Johannesson H."/>
        </authorList>
    </citation>
    <scope>NUCLEOTIDE SEQUENCE</scope>
    <source>
        <strain evidence="2">CBS 141.50</strain>
    </source>
</reference>
<feature type="compositionally biased region" description="Polar residues" evidence="1">
    <location>
        <begin position="78"/>
        <end position="100"/>
    </location>
</feature>
<dbReference type="RefSeq" id="XP_062633352.1">
    <property type="nucleotide sequence ID" value="XM_062778453.1"/>
</dbReference>
<organism evidence="2 3">
    <name type="scientific">Dichotomopilus funicola</name>
    <dbReference type="NCBI Taxonomy" id="1934379"/>
    <lineage>
        <taxon>Eukaryota</taxon>
        <taxon>Fungi</taxon>
        <taxon>Dikarya</taxon>
        <taxon>Ascomycota</taxon>
        <taxon>Pezizomycotina</taxon>
        <taxon>Sordariomycetes</taxon>
        <taxon>Sordariomycetidae</taxon>
        <taxon>Sordariales</taxon>
        <taxon>Chaetomiaceae</taxon>
        <taxon>Dichotomopilus</taxon>
    </lineage>
</organism>
<comment type="caution">
    <text evidence="2">The sequence shown here is derived from an EMBL/GenBank/DDBJ whole genome shotgun (WGS) entry which is preliminary data.</text>
</comment>
<reference evidence="2" key="2">
    <citation type="submission" date="2023-05" db="EMBL/GenBank/DDBJ databases">
        <authorList>
            <consortium name="Lawrence Berkeley National Laboratory"/>
            <person name="Steindorff A."/>
            <person name="Hensen N."/>
            <person name="Bonometti L."/>
            <person name="Westerberg I."/>
            <person name="Brannstrom I.O."/>
            <person name="Guillou S."/>
            <person name="Cros-Aarteil S."/>
            <person name="Calhoun S."/>
            <person name="Haridas S."/>
            <person name="Kuo A."/>
            <person name="Mondo S."/>
            <person name="Pangilinan J."/>
            <person name="Riley R."/>
            <person name="Labutti K."/>
            <person name="Andreopoulos B."/>
            <person name="Lipzen A."/>
            <person name="Chen C."/>
            <person name="Yanf M."/>
            <person name="Daum C."/>
            <person name="Ng V."/>
            <person name="Clum A."/>
            <person name="Ohm R."/>
            <person name="Martin F."/>
            <person name="Silar P."/>
            <person name="Natvig D."/>
            <person name="Lalanne C."/>
            <person name="Gautier V."/>
            <person name="Ament-Velasquez S.L."/>
            <person name="Kruys A."/>
            <person name="Hutchinson M.I."/>
            <person name="Powell A.J."/>
            <person name="Barry K."/>
            <person name="Miller A.N."/>
            <person name="Grigoriev I.V."/>
            <person name="Debuchy R."/>
            <person name="Gladieux P."/>
            <person name="Thoren M.H."/>
            <person name="Johannesson H."/>
        </authorList>
    </citation>
    <scope>NUCLEOTIDE SEQUENCE</scope>
    <source>
        <strain evidence="2">CBS 141.50</strain>
    </source>
</reference>
<protein>
    <submittedName>
        <fullName evidence="2">Uncharacterized protein</fullName>
    </submittedName>
</protein>
<evidence type="ECO:0000313" key="2">
    <source>
        <dbReference type="EMBL" id="KAK4139981.1"/>
    </source>
</evidence>
<name>A0AAN6UY33_9PEZI</name>
<feature type="region of interest" description="Disordered" evidence="1">
    <location>
        <begin position="78"/>
        <end position="110"/>
    </location>
</feature>
<gene>
    <name evidence="2" type="ORF">C8A04DRAFT_15354</name>
</gene>
<sequence>MPAPPPPPLPPQTIFPSSTPTKPTTQSTLPNSNNPQPRNSISPPNVPTAGPPNSHLVSLLIYNGYPFADHWEFHIAPSSSSHNPIHPKPSSTDPQQQRNPNFDEIGTSPYSPGTGTIIQAAGDVATGFWLEIKRGWDMHRGDRGSRGSVGLLPRSVPLGWLGIFQGLFARGSDGEVLVEGKPRCVFERILFEVPAPGKTLRAVEGTEAVQPRIKIRQRNCQSWVIEVAERLVQEGLFAQSVVDYLRAASIMV</sequence>
<dbReference type="GeneID" id="87815066"/>
<dbReference type="InterPro" id="IPR046670">
    <property type="entry name" value="DUF6540"/>
</dbReference>
<accession>A0AAN6UY33</accession>
<feature type="compositionally biased region" description="Low complexity" evidence="1">
    <location>
        <begin position="16"/>
        <end position="28"/>
    </location>
</feature>
<evidence type="ECO:0000256" key="1">
    <source>
        <dbReference type="SAM" id="MobiDB-lite"/>
    </source>
</evidence>
<feature type="compositionally biased region" description="Pro residues" evidence="1">
    <location>
        <begin position="1"/>
        <end position="13"/>
    </location>
</feature>
<feature type="compositionally biased region" description="Polar residues" evidence="1">
    <location>
        <begin position="29"/>
        <end position="43"/>
    </location>
</feature>
<proteinExistence type="predicted"/>